<dbReference type="OrthoDB" id="1431247at2759"/>
<feature type="region of interest" description="Disordered" evidence="4">
    <location>
        <begin position="77"/>
        <end position="102"/>
    </location>
</feature>
<comment type="caution">
    <text evidence="6">The sequence shown here is derived from an EMBL/GenBank/DDBJ whole genome shotgun (WGS) entry which is preliminary data.</text>
</comment>
<dbReference type="Proteomes" id="UP000193560">
    <property type="component" value="Unassembled WGS sequence"/>
</dbReference>
<reference evidence="6 7" key="1">
    <citation type="submission" date="2016-07" db="EMBL/GenBank/DDBJ databases">
        <title>Pervasive Adenine N6-methylation of Active Genes in Fungi.</title>
        <authorList>
            <consortium name="DOE Joint Genome Institute"/>
            <person name="Mondo S.J."/>
            <person name="Dannebaum R.O."/>
            <person name="Kuo R.C."/>
            <person name="Labutti K."/>
            <person name="Haridas S."/>
            <person name="Kuo A."/>
            <person name="Salamov A."/>
            <person name="Ahrendt S.R."/>
            <person name="Lipzen A."/>
            <person name="Sullivan W."/>
            <person name="Andreopoulos W.B."/>
            <person name="Clum A."/>
            <person name="Lindquist E."/>
            <person name="Daum C."/>
            <person name="Ramamoorthy G.K."/>
            <person name="Gryganskyi A."/>
            <person name="Culley D."/>
            <person name="Magnuson J.K."/>
            <person name="James T.Y."/>
            <person name="O'Malley M.A."/>
            <person name="Stajich J.E."/>
            <person name="Spatafora J.W."/>
            <person name="Visel A."/>
            <person name="Grigoriev I.V."/>
        </authorList>
    </citation>
    <scope>NUCLEOTIDE SEQUENCE [LARGE SCALE GENOMIC DNA]</scope>
    <source>
        <strain evidence="6 7">NRRL 1336</strain>
    </source>
</reference>
<feature type="domain" description="SHSP" evidence="5">
    <location>
        <begin position="32"/>
        <end position="164"/>
    </location>
</feature>
<evidence type="ECO:0000313" key="6">
    <source>
        <dbReference type="EMBL" id="ORZ13519.1"/>
    </source>
</evidence>
<dbReference type="CDD" id="cd06464">
    <property type="entry name" value="ACD_sHsps-like"/>
    <property type="match status" value="1"/>
</dbReference>
<keyword evidence="7" id="KW-1185">Reference proteome</keyword>
<feature type="compositionally biased region" description="Polar residues" evidence="4">
    <location>
        <begin position="79"/>
        <end position="91"/>
    </location>
</feature>
<evidence type="ECO:0000256" key="1">
    <source>
        <dbReference type="ARBA" id="ARBA00023016"/>
    </source>
</evidence>
<dbReference type="Gene3D" id="2.60.40.790">
    <property type="match status" value="1"/>
</dbReference>
<evidence type="ECO:0000256" key="4">
    <source>
        <dbReference type="SAM" id="MobiDB-lite"/>
    </source>
</evidence>
<dbReference type="SUPFAM" id="SSF49764">
    <property type="entry name" value="HSP20-like chaperones"/>
    <property type="match status" value="1"/>
</dbReference>
<protein>
    <submittedName>
        <fullName evidence="6">HSP20-like chaperone</fullName>
    </submittedName>
</protein>
<dbReference type="PANTHER" id="PTHR11527">
    <property type="entry name" value="HEAT-SHOCK PROTEIN 20 FAMILY MEMBER"/>
    <property type="match status" value="1"/>
</dbReference>
<dbReference type="InterPro" id="IPR008978">
    <property type="entry name" value="HSP20-like_chaperone"/>
</dbReference>
<name>A0A1X2IBP0_9FUNG</name>
<keyword evidence="1" id="KW-0346">Stress response</keyword>
<comment type="similarity">
    <text evidence="2 3">Belongs to the small heat shock protein (HSP20) family.</text>
</comment>
<evidence type="ECO:0000256" key="3">
    <source>
        <dbReference type="RuleBase" id="RU003616"/>
    </source>
</evidence>
<dbReference type="Pfam" id="PF00011">
    <property type="entry name" value="HSP20"/>
    <property type="match status" value="2"/>
</dbReference>
<dbReference type="PROSITE" id="PS01031">
    <property type="entry name" value="SHSP"/>
    <property type="match status" value="1"/>
</dbReference>
<dbReference type="AlphaFoldDB" id="A0A1X2IBP0"/>
<accession>A0A1X2IBP0</accession>
<sequence>MSFSQPLLGQVFRDMHRAFSLLDEPLTNVSRRALSARYPPTDIVETKTGYELHAEIPGFQKEDIDIHLPDDHTLVIGGNQESSTTSHSTPAEPSVGDEQVASSSTDVMNSPYWWKSERITGSFKRAFTFPHSINGDAIKANYKDGILIINVPKSEKAAIRIPIE</sequence>
<gene>
    <name evidence="6" type="ORF">BCR42DRAFT_377772</name>
</gene>
<dbReference type="InterPro" id="IPR031107">
    <property type="entry name" value="Small_HSP"/>
</dbReference>
<proteinExistence type="inferred from homology"/>
<evidence type="ECO:0000259" key="5">
    <source>
        <dbReference type="PROSITE" id="PS01031"/>
    </source>
</evidence>
<evidence type="ECO:0000256" key="2">
    <source>
        <dbReference type="PROSITE-ProRule" id="PRU00285"/>
    </source>
</evidence>
<dbReference type="InterPro" id="IPR002068">
    <property type="entry name" value="A-crystallin/Hsp20_dom"/>
</dbReference>
<dbReference type="STRING" id="90262.A0A1X2IBP0"/>
<dbReference type="EMBL" id="MCGE01000016">
    <property type="protein sequence ID" value="ORZ13519.1"/>
    <property type="molecule type" value="Genomic_DNA"/>
</dbReference>
<organism evidence="6 7">
    <name type="scientific">Absidia repens</name>
    <dbReference type="NCBI Taxonomy" id="90262"/>
    <lineage>
        <taxon>Eukaryota</taxon>
        <taxon>Fungi</taxon>
        <taxon>Fungi incertae sedis</taxon>
        <taxon>Mucoromycota</taxon>
        <taxon>Mucoromycotina</taxon>
        <taxon>Mucoromycetes</taxon>
        <taxon>Mucorales</taxon>
        <taxon>Cunninghamellaceae</taxon>
        <taxon>Absidia</taxon>
    </lineage>
</organism>
<evidence type="ECO:0000313" key="7">
    <source>
        <dbReference type="Proteomes" id="UP000193560"/>
    </source>
</evidence>